<dbReference type="RefSeq" id="WP_002995203.1">
    <property type="nucleotide sequence ID" value="NZ_GL379770.1"/>
</dbReference>
<sequence>MSDNGRINEESVNNTNELMNHEFLHSLRQMNGEAVPGDKNNQSIVYTDDKGVVRIEKVDPEEATVFRGGAQSKVYPRYRYPSENTLRFEQGLRPKANYLKSYQVKR</sequence>
<gene>
    <name evidence="1" type="ORF">HMPREF0766_13761</name>
</gene>
<dbReference type="Proteomes" id="UP000006258">
    <property type="component" value="Unassembled WGS sequence"/>
</dbReference>
<reference evidence="1" key="1">
    <citation type="submission" date="2010-07" db="EMBL/GenBank/DDBJ databases">
        <authorList>
            <person name="Muzny D."/>
            <person name="Qin X."/>
            <person name="Buhay C."/>
            <person name="Dugan-Rocha S."/>
            <person name="Ding Y."/>
            <person name="Chen G."/>
            <person name="Hawes A."/>
            <person name="Holder M."/>
            <person name="Jhangiani S."/>
            <person name="Johnson A."/>
            <person name="Khan Z."/>
            <person name="Li Z."/>
            <person name="Liu W."/>
            <person name="Liu X."/>
            <person name="Perez L."/>
            <person name="Shen H."/>
            <person name="Wang Q."/>
            <person name="Watt J."/>
            <person name="Xi L."/>
            <person name="Xin Y."/>
            <person name="Zhou J."/>
            <person name="Deng J."/>
            <person name="Jiang H."/>
            <person name="Liu Y."/>
            <person name="Qu J."/>
            <person name="Song X.-Z."/>
            <person name="Zhang L."/>
            <person name="Villasana D."/>
            <person name="Johnson A."/>
            <person name="Liu J."/>
            <person name="Liyanage D."/>
            <person name="Lorensuhewa L."/>
            <person name="Robinson T."/>
            <person name="Song A."/>
            <person name="Song B.-B."/>
            <person name="Dinh H."/>
            <person name="Thornton R."/>
            <person name="Coyle M."/>
            <person name="Francisco L."/>
            <person name="Jackson L."/>
            <person name="Javaid M."/>
            <person name="Korchina V."/>
            <person name="Kovar C."/>
            <person name="Mata R."/>
            <person name="Mathew T."/>
            <person name="Ngo R."/>
            <person name="Nguyen L."/>
            <person name="Nguyen N."/>
            <person name="Okwuonu G."/>
            <person name="Ongeri F."/>
            <person name="Pham C."/>
            <person name="Simmons D."/>
            <person name="Wilczek-Boney K."/>
            <person name="Hale W."/>
            <person name="Jakkamsetti A."/>
            <person name="Pham P."/>
            <person name="Ruth R."/>
            <person name="San Lucas F."/>
            <person name="Warren J."/>
            <person name="Zhang J."/>
            <person name="Zhao Z."/>
            <person name="Zhou C."/>
            <person name="Zhu D."/>
            <person name="Lee S."/>
            <person name="Bess C."/>
            <person name="Blankenburg K."/>
            <person name="Forbes L."/>
            <person name="Fu Q."/>
            <person name="Gubbala S."/>
            <person name="Hirani K."/>
            <person name="Jayaseelan J.C."/>
            <person name="Lara F."/>
            <person name="Munidasa M."/>
            <person name="Palculict T."/>
            <person name="Patil S."/>
            <person name="Pu L.-L."/>
            <person name="Saada N."/>
            <person name="Tang L."/>
            <person name="Weissenberger G."/>
            <person name="Zhu Y."/>
            <person name="Hemphill L."/>
            <person name="Shang Y."/>
            <person name="Youmans B."/>
            <person name="Ayvaz T."/>
            <person name="Ross M."/>
            <person name="Santibanez J."/>
            <person name="Aqrawi P."/>
            <person name="Gross S."/>
            <person name="Joshi V."/>
            <person name="Fowler G."/>
            <person name="Nazareth L."/>
            <person name="Reid J."/>
            <person name="Worley K."/>
            <person name="Petrosino J."/>
            <person name="Highlander S."/>
            <person name="Gibbs R."/>
        </authorList>
    </citation>
    <scope>NUCLEOTIDE SEQUENCE [LARGE SCALE GENOMIC DNA]</scope>
    <source>
        <strain evidence="1">ATCC 33861</strain>
    </source>
</reference>
<organism evidence="1 2">
    <name type="scientific">Sphingobacterium spiritivorum ATCC 33861</name>
    <dbReference type="NCBI Taxonomy" id="525373"/>
    <lineage>
        <taxon>Bacteria</taxon>
        <taxon>Pseudomonadati</taxon>
        <taxon>Bacteroidota</taxon>
        <taxon>Sphingobacteriia</taxon>
        <taxon>Sphingobacteriales</taxon>
        <taxon>Sphingobacteriaceae</taxon>
        <taxon>Sphingobacterium</taxon>
    </lineage>
</organism>
<evidence type="ECO:0000313" key="1">
    <source>
        <dbReference type="EMBL" id="EFK56558.1"/>
    </source>
</evidence>
<dbReference type="GeneID" id="95431031"/>
<dbReference type="STRING" id="525373.HMPREF0766_13761"/>
<dbReference type="HOGENOM" id="CLU_2221549_0_0_10"/>
<dbReference type="EMBL" id="ACHA02000012">
    <property type="protein sequence ID" value="EFK56558.1"/>
    <property type="molecule type" value="Genomic_DNA"/>
</dbReference>
<proteinExistence type="predicted"/>
<name>D7VS07_SPHSI</name>
<accession>D7VS07</accession>
<protein>
    <submittedName>
        <fullName evidence="1">Uncharacterized protein</fullName>
    </submittedName>
</protein>
<evidence type="ECO:0000313" key="2">
    <source>
        <dbReference type="Proteomes" id="UP000006258"/>
    </source>
</evidence>
<comment type="caution">
    <text evidence="1">The sequence shown here is derived from an EMBL/GenBank/DDBJ whole genome shotgun (WGS) entry which is preliminary data.</text>
</comment>
<dbReference type="AlphaFoldDB" id="D7VS07"/>
<keyword evidence="2" id="KW-1185">Reference proteome</keyword>